<protein>
    <submittedName>
        <fullName evidence="1">Uncharacterized protein</fullName>
    </submittedName>
</protein>
<reference evidence="1" key="1">
    <citation type="submission" date="2014-09" db="EMBL/GenBank/DDBJ databases">
        <authorList>
            <person name="Magalhaes I.L.F."/>
            <person name="Oliveira U."/>
            <person name="Santos F.R."/>
            <person name="Vidigal T.H.D.A."/>
            <person name="Brescovit A.D."/>
            <person name="Santos A.J."/>
        </authorList>
    </citation>
    <scope>NUCLEOTIDE SEQUENCE</scope>
    <source>
        <tissue evidence="1">Shoot tissue taken approximately 20 cm above the soil surface</tissue>
    </source>
</reference>
<proteinExistence type="predicted"/>
<sequence>MVHSPNKTAEHCTFIVKSNSVCWGNKTFIYDLLLLVSIVKE</sequence>
<accession>A0A0A9AY66</accession>
<dbReference type="EMBL" id="GBRH01241236">
    <property type="protein sequence ID" value="JAD56659.1"/>
    <property type="molecule type" value="Transcribed_RNA"/>
</dbReference>
<evidence type="ECO:0000313" key="1">
    <source>
        <dbReference type="EMBL" id="JAD56659.1"/>
    </source>
</evidence>
<organism evidence="1">
    <name type="scientific">Arundo donax</name>
    <name type="common">Giant reed</name>
    <name type="synonym">Donax arundinaceus</name>
    <dbReference type="NCBI Taxonomy" id="35708"/>
    <lineage>
        <taxon>Eukaryota</taxon>
        <taxon>Viridiplantae</taxon>
        <taxon>Streptophyta</taxon>
        <taxon>Embryophyta</taxon>
        <taxon>Tracheophyta</taxon>
        <taxon>Spermatophyta</taxon>
        <taxon>Magnoliopsida</taxon>
        <taxon>Liliopsida</taxon>
        <taxon>Poales</taxon>
        <taxon>Poaceae</taxon>
        <taxon>PACMAD clade</taxon>
        <taxon>Arundinoideae</taxon>
        <taxon>Arundineae</taxon>
        <taxon>Arundo</taxon>
    </lineage>
</organism>
<reference evidence="1" key="2">
    <citation type="journal article" date="2015" name="Data Brief">
        <title>Shoot transcriptome of the giant reed, Arundo donax.</title>
        <authorList>
            <person name="Barrero R.A."/>
            <person name="Guerrero F.D."/>
            <person name="Moolhuijzen P."/>
            <person name="Goolsby J.A."/>
            <person name="Tidwell J."/>
            <person name="Bellgard S.E."/>
            <person name="Bellgard M.I."/>
        </authorList>
    </citation>
    <scope>NUCLEOTIDE SEQUENCE</scope>
    <source>
        <tissue evidence="1">Shoot tissue taken approximately 20 cm above the soil surface</tissue>
    </source>
</reference>
<dbReference type="AlphaFoldDB" id="A0A0A9AY66"/>
<name>A0A0A9AY66_ARUDO</name>